<evidence type="ECO:0000259" key="2">
    <source>
        <dbReference type="Pfam" id="PF01266"/>
    </source>
</evidence>
<keyword evidence="4" id="KW-1185">Reference proteome</keyword>
<dbReference type="InterPro" id="IPR006076">
    <property type="entry name" value="FAD-dep_OxRdtase"/>
</dbReference>
<dbReference type="Gene3D" id="3.50.50.60">
    <property type="entry name" value="FAD/NAD(P)-binding domain"/>
    <property type="match status" value="1"/>
</dbReference>
<comment type="caution">
    <text evidence="3">The sequence shown here is derived from an EMBL/GenBank/DDBJ whole genome shotgun (WGS) entry which is preliminary data.</text>
</comment>
<proteinExistence type="predicted"/>
<evidence type="ECO:0000313" key="4">
    <source>
        <dbReference type="Proteomes" id="UP000265581"/>
    </source>
</evidence>
<dbReference type="GO" id="GO:0005737">
    <property type="term" value="C:cytoplasm"/>
    <property type="evidence" value="ECO:0007669"/>
    <property type="project" value="TreeGrafter"/>
</dbReference>
<dbReference type="PANTHER" id="PTHR13847:SF287">
    <property type="entry name" value="FAD-DEPENDENT OXIDOREDUCTASE DOMAIN-CONTAINING PROTEIN 1"/>
    <property type="match status" value="1"/>
</dbReference>
<name>A0A371PA89_9ACTN</name>
<dbReference type="InterPro" id="IPR036188">
    <property type="entry name" value="FAD/NAD-bd_sf"/>
</dbReference>
<dbReference type="Gene3D" id="3.30.9.10">
    <property type="entry name" value="D-Amino Acid Oxidase, subunit A, domain 2"/>
    <property type="match status" value="1"/>
</dbReference>
<dbReference type="AlphaFoldDB" id="A0A371PA89"/>
<dbReference type="OrthoDB" id="9806452at2"/>
<sequence length="435" mass="46100">MNLSADAIVVGAGVIGSSTALELARAGLRVVVVDRLHGPGQGSTSASSAVVRFNYSIFPSVAAAWESKHCWEDWAGHLGMVDPAGMAGFRRTGMVFLDVDLAPTEKVVPLFDRAGVPYERWDAATLAARVPGLDPGRFWPPKQLDDDAFWADPAGSLGALWTPDGGYVDDPMLAAANLAAAAREAGAQFLFRTEVTAVRQTGDRVTGIDLADGGRVDAPVVVNVAGPWSPAFNQMAGVGDDFTITTRPMRQEVHHVTAPPGFNDGDRIGPVVADLDLGTYVRGAPGDGFYVGGTEPECDPLPWIDDPDGANLDPTRAAFEAQVTRAARRFGELGVPSKVRGIAGVYDVSSDWTPIYDRTSLDGFYVAIGTSGNQFKNAPVAGQFMRDIVLAVESGHDHDSDPVQYRGERTGLTVDLGAYSRRRPVNAESSGTVMG</sequence>
<organism evidence="3 4">
    <name type="scientific">Aeromicrobium endophyticum</name>
    <dbReference type="NCBI Taxonomy" id="2292704"/>
    <lineage>
        <taxon>Bacteria</taxon>
        <taxon>Bacillati</taxon>
        <taxon>Actinomycetota</taxon>
        <taxon>Actinomycetes</taxon>
        <taxon>Propionibacteriales</taxon>
        <taxon>Nocardioidaceae</taxon>
        <taxon>Aeromicrobium</taxon>
    </lineage>
</organism>
<keyword evidence="1" id="KW-0560">Oxidoreductase</keyword>
<dbReference type="PANTHER" id="PTHR13847">
    <property type="entry name" value="SARCOSINE DEHYDROGENASE-RELATED"/>
    <property type="match status" value="1"/>
</dbReference>
<protein>
    <submittedName>
        <fullName evidence="3">FAD-binding oxidoreductase</fullName>
    </submittedName>
</protein>
<gene>
    <name evidence="3" type="ORF">DX116_04565</name>
</gene>
<accession>A0A371PA89</accession>
<dbReference type="GO" id="GO:0016491">
    <property type="term" value="F:oxidoreductase activity"/>
    <property type="evidence" value="ECO:0007669"/>
    <property type="project" value="UniProtKB-KW"/>
</dbReference>
<dbReference type="RefSeq" id="WP_119702989.1">
    <property type="nucleotide sequence ID" value="NZ_JBHSOI010000001.1"/>
</dbReference>
<dbReference type="Proteomes" id="UP000265581">
    <property type="component" value="Unassembled WGS sequence"/>
</dbReference>
<dbReference type="EMBL" id="QUBR01000001">
    <property type="protein sequence ID" value="REK72875.1"/>
    <property type="molecule type" value="Genomic_DNA"/>
</dbReference>
<reference evidence="3 4" key="1">
    <citation type="submission" date="2018-08" db="EMBL/GenBank/DDBJ databases">
        <title>Aeromicrobium sp. M2KJ-4, whole genome shotgun sequence.</title>
        <authorList>
            <person name="Tuo L."/>
        </authorList>
    </citation>
    <scope>NUCLEOTIDE SEQUENCE [LARGE SCALE GENOMIC DNA]</scope>
    <source>
        <strain evidence="3 4">M2KJ-4</strain>
    </source>
</reference>
<dbReference type="SUPFAM" id="SSF51905">
    <property type="entry name" value="FAD/NAD(P)-binding domain"/>
    <property type="match status" value="1"/>
</dbReference>
<feature type="domain" description="FAD dependent oxidoreductase" evidence="2">
    <location>
        <begin position="6"/>
        <end position="386"/>
    </location>
</feature>
<dbReference type="Pfam" id="PF01266">
    <property type="entry name" value="DAO"/>
    <property type="match status" value="1"/>
</dbReference>
<evidence type="ECO:0000256" key="1">
    <source>
        <dbReference type="ARBA" id="ARBA00023002"/>
    </source>
</evidence>
<evidence type="ECO:0000313" key="3">
    <source>
        <dbReference type="EMBL" id="REK72875.1"/>
    </source>
</evidence>